<dbReference type="PANTHER" id="PTHR23079">
    <property type="entry name" value="RNA-DEPENDENT RNA POLYMERASE"/>
    <property type="match status" value="1"/>
</dbReference>
<feature type="region of interest" description="Disordered" evidence="3">
    <location>
        <begin position="923"/>
        <end position="945"/>
    </location>
</feature>
<comment type="catalytic activity">
    <reaction evidence="1">
        <text>RNA(n) + a ribonucleoside 5'-triphosphate = RNA(n+1) + diphosphate</text>
        <dbReference type="Rhea" id="RHEA:21248"/>
        <dbReference type="Rhea" id="RHEA-COMP:14527"/>
        <dbReference type="Rhea" id="RHEA-COMP:17342"/>
        <dbReference type="ChEBI" id="CHEBI:33019"/>
        <dbReference type="ChEBI" id="CHEBI:61557"/>
        <dbReference type="ChEBI" id="CHEBI:140395"/>
        <dbReference type="EC" id="2.7.7.48"/>
    </reaction>
</comment>
<dbReference type="EMBL" id="KZ110603">
    <property type="protein sequence ID" value="OSX59103.1"/>
    <property type="molecule type" value="Genomic_DNA"/>
</dbReference>
<keyword evidence="1" id="KW-0548">Nucleotidyltransferase</keyword>
<feature type="region of interest" description="Disordered" evidence="3">
    <location>
        <begin position="597"/>
        <end position="620"/>
    </location>
</feature>
<protein>
    <recommendedName>
        <fullName evidence="1">RNA-dependent RNA polymerase</fullName>
        <ecNumber evidence="1">2.7.7.48</ecNumber>
    </recommendedName>
</protein>
<keyword evidence="1" id="KW-0694">RNA-binding</keyword>
<evidence type="ECO:0000256" key="1">
    <source>
        <dbReference type="RuleBase" id="RU363098"/>
    </source>
</evidence>
<dbReference type="GeneID" id="36326190"/>
<feature type="compositionally biased region" description="Low complexity" evidence="3">
    <location>
        <begin position="1"/>
        <end position="23"/>
    </location>
</feature>
<dbReference type="PANTHER" id="PTHR23079:SF14">
    <property type="entry name" value="RNA-DEPENDENT RNA POLYMERASE"/>
    <property type="match status" value="1"/>
</dbReference>
<feature type="compositionally biased region" description="Polar residues" evidence="3">
    <location>
        <begin position="74"/>
        <end position="93"/>
    </location>
</feature>
<dbReference type="GO" id="GO:0003723">
    <property type="term" value="F:RNA binding"/>
    <property type="evidence" value="ECO:0007669"/>
    <property type="project" value="UniProtKB-KW"/>
</dbReference>
<organism evidence="5 6">
    <name type="scientific">Postia placenta MAD-698-R-SB12</name>
    <dbReference type="NCBI Taxonomy" id="670580"/>
    <lineage>
        <taxon>Eukaryota</taxon>
        <taxon>Fungi</taxon>
        <taxon>Dikarya</taxon>
        <taxon>Basidiomycota</taxon>
        <taxon>Agaricomycotina</taxon>
        <taxon>Agaricomycetes</taxon>
        <taxon>Polyporales</taxon>
        <taxon>Adustoporiaceae</taxon>
        <taxon>Rhodonia</taxon>
    </lineage>
</organism>
<name>A0A1X6MSF1_9APHY</name>
<dbReference type="GO" id="GO:0030422">
    <property type="term" value="P:siRNA processing"/>
    <property type="evidence" value="ECO:0007669"/>
    <property type="project" value="TreeGrafter"/>
</dbReference>
<feature type="region of interest" description="Disordered" evidence="3">
    <location>
        <begin position="1034"/>
        <end position="1056"/>
    </location>
</feature>
<dbReference type="InterPro" id="IPR007855">
    <property type="entry name" value="RDRP"/>
</dbReference>
<dbReference type="OrthoDB" id="10055769at2759"/>
<gene>
    <name evidence="5" type="ORF">POSPLADRAFT_1060189</name>
</gene>
<dbReference type="STRING" id="670580.A0A1X6MSF1"/>
<evidence type="ECO:0000256" key="2">
    <source>
        <dbReference type="SAM" id="Coils"/>
    </source>
</evidence>
<feature type="region of interest" description="Disordered" evidence="3">
    <location>
        <begin position="1"/>
        <end position="95"/>
    </location>
</feature>
<dbReference type="GO" id="GO:0031380">
    <property type="term" value="C:nuclear RNA-directed RNA polymerase complex"/>
    <property type="evidence" value="ECO:0007669"/>
    <property type="project" value="TreeGrafter"/>
</dbReference>
<dbReference type="EC" id="2.7.7.48" evidence="1"/>
<dbReference type="InterPro" id="IPR057596">
    <property type="entry name" value="RDRP_core"/>
</dbReference>
<proteinExistence type="inferred from homology"/>
<dbReference type="Proteomes" id="UP000194127">
    <property type="component" value="Unassembled WGS sequence"/>
</dbReference>
<keyword evidence="1" id="KW-0696">RNA-directed RNA polymerase</keyword>
<evidence type="ECO:0000259" key="4">
    <source>
        <dbReference type="Pfam" id="PF05183"/>
    </source>
</evidence>
<evidence type="ECO:0000313" key="6">
    <source>
        <dbReference type="Proteomes" id="UP000194127"/>
    </source>
</evidence>
<evidence type="ECO:0000256" key="3">
    <source>
        <dbReference type="SAM" id="MobiDB-lite"/>
    </source>
</evidence>
<comment type="similarity">
    <text evidence="1">Belongs to the RdRP family.</text>
</comment>
<accession>A0A1X6MSF1</accession>
<dbReference type="Pfam" id="PF05183">
    <property type="entry name" value="RdRP"/>
    <property type="match status" value="1"/>
</dbReference>
<dbReference type="RefSeq" id="XP_024335897.1">
    <property type="nucleotide sequence ID" value="XM_024481240.1"/>
</dbReference>
<keyword evidence="6" id="KW-1185">Reference proteome</keyword>
<keyword evidence="2" id="KW-0175">Coiled coil</keyword>
<sequence>MSAVSISGPSRPGSPSSVTSKSSNYFDQLENIDPYMPLLDDTDNPEHTTSSFGQPLAATFPTTKPEKRRRLDEASNSTTGRPVKVQKTQSSPSVMRGLAAVASPEERDHSTPYIIAELPEFREETRRLPYGAQWEIARLISAGISRDAFTPEVLLRFRGENATAAPEVARSVGRATAGVSITDDAFAAAFAKEKATQLPWDELDREERILRYDPYGGLGCNSDKEYLQNYPDWYGGRIQFTGKLSLVNRTPTFKVSLNRPVLGASNRFARRFGSRHLLRLQIPEDLRLALQNIPGGDISLLSFFGQPLIVHDWIFRAFYAKEDNVFLYQTSERWDGDTIQKRGSIKCRGIPKELTFYDFLMWHNPMHFNSNQASPNNTSRFTQNRIRLQAERIREEEDIVCDAFCGEGKIPSEMIMTDGCGFIHRQALRRIEEQLGWTLDTMVVQMRIGGAKACPFPEQCLSRLTREQGLLLADPRSLCGEETGADVRLRPSQIKIKLSQDSESIDPAMLTVDILRPGRLTGPARLSTETIVNFTENGVPAQVVFQLMRDTMQEKVDRLTTWNDPASVYELWWNVQQAGGVIMERLSREARGAARAKGYTSRDGISHKKGSSSDADEDDDLDSALQERSLAWWKDPISGCPSSLEETVLVLLDSGFTPDACPVLAAKLREVAKKALTNYVDKFHIDVMMSCKAFMVPDPCGVLKPGEIHVRSSSRSLVNQDGEKTDLVLGDVLVTRHPCKVPTDTQKVKAVFHEKLRSYTDVVIVSTEDHFHNGKSLHRHLASMTGGGDFDGDTLEVFWDPTIVSEFKNADPSFAQEPLDVQSVLVQQRETVDEFVQRTTALREERLTWEYQKYLLAALNNSRRVGMYSTWWETSIYEKGYDHPETIFLAYMFTTVLDGSKTGAVVSQDIFSKHQRMYERGPLPWSRLDTKSSSRKQPTRSPGLPPFILERLKEEIDKAKGVQEKLIDERLPYRLSTLRDEDLAKPWLDAMARAAEAMQRHNNENMQQELEAIRTHVEQTYTQHRQMTLRGLRRHASGGGSSTFASARKSSDTPMTSLPIEQRQDMLRELSYKFACGPAGADGTPTALVYFDDASLRRVRASYAYVYDQKTSSKGWSRFPWDVALGTLCEIKAGTLGPTKMVTDDFYARMTLAKSFLK</sequence>
<reference evidence="5 6" key="1">
    <citation type="submission" date="2017-04" db="EMBL/GenBank/DDBJ databases">
        <title>Genome Sequence of the Model Brown-Rot Fungus Postia placenta SB12.</title>
        <authorList>
            <consortium name="DOE Joint Genome Institute"/>
            <person name="Gaskell J."/>
            <person name="Kersten P."/>
            <person name="Larrondo L.F."/>
            <person name="Canessa P."/>
            <person name="Martinez D."/>
            <person name="Hibbett D."/>
            <person name="Schmoll M."/>
            <person name="Kubicek C.P."/>
            <person name="Martinez A.T."/>
            <person name="Yadav J."/>
            <person name="Master E."/>
            <person name="Magnuson J.K."/>
            <person name="James T."/>
            <person name="Yaver D."/>
            <person name="Berka R."/>
            <person name="Labutti K."/>
            <person name="Lipzen A."/>
            <person name="Aerts A."/>
            <person name="Barry K."/>
            <person name="Henrissat B."/>
            <person name="Blanchette R."/>
            <person name="Grigoriev I."/>
            <person name="Cullen D."/>
        </authorList>
    </citation>
    <scope>NUCLEOTIDE SEQUENCE [LARGE SCALE GENOMIC DNA]</scope>
    <source>
        <strain evidence="5 6">MAD-698-R-SB12</strain>
    </source>
</reference>
<feature type="domain" description="RDRP core" evidence="4">
    <location>
        <begin position="253"/>
        <end position="916"/>
    </location>
</feature>
<feature type="coiled-coil region" evidence="2">
    <location>
        <begin position="949"/>
        <end position="1023"/>
    </location>
</feature>
<dbReference type="AlphaFoldDB" id="A0A1X6MSF1"/>
<keyword evidence="1" id="KW-0808">Transferase</keyword>
<evidence type="ECO:0000313" key="5">
    <source>
        <dbReference type="EMBL" id="OSX59103.1"/>
    </source>
</evidence>
<dbReference type="GO" id="GO:0003968">
    <property type="term" value="F:RNA-directed RNA polymerase activity"/>
    <property type="evidence" value="ECO:0007669"/>
    <property type="project" value="UniProtKB-KW"/>
</dbReference>